<dbReference type="AlphaFoldDB" id="A0A6J6S6A7"/>
<dbReference type="EMBL" id="CAFBPI010000114">
    <property type="protein sequence ID" value="CAB5024826.1"/>
    <property type="molecule type" value="Genomic_DNA"/>
</dbReference>
<evidence type="ECO:0000313" key="3">
    <source>
        <dbReference type="EMBL" id="CAB5024826.1"/>
    </source>
</evidence>
<sequence length="396" mass="42061">MRVFRNGDDDERAEYFDDQPTSRFTFKRPQLKSFQSILVAITLVVGGGFFLQTTLAGNITINSSGPVEFGQGKSATAACSGANVLTLTPRATFENVSGAGSHKFSSLTVSGVPVGCQGSDFTIRAYGSSSSTPLALFNTSSTTAVIYYSGTGFARGIGGTGMTVDSGSGTFTITFNTPVALATNVSKLTLESGAHTNFTCVTDNSCELLGAGPGGGVIFYYSPTSFTCGEARDRNCNYLEVSPNGWNGGADPGLHGCYGSGAGSHEGSFVFGEGAYNTVGLRTGCYDRYSWGYDLNQTAEKVVQRYTNAGYSDWFIPSKPELNELCKYARGQTTGNTAVACDSSGTLKAGFTGGVYLSTSTTEAMKYRHDIWFNDATQTYLHGYDDQQLVRPIRAF</sequence>
<gene>
    <name evidence="2" type="ORF">UFOPK2689_01114</name>
    <name evidence="3" type="ORF">UFOPK4095_01222</name>
</gene>
<feature type="transmembrane region" description="Helical" evidence="1">
    <location>
        <begin position="33"/>
        <end position="51"/>
    </location>
</feature>
<dbReference type="EMBL" id="CAEZYL010000093">
    <property type="protein sequence ID" value="CAB4730067.1"/>
    <property type="molecule type" value="Genomic_DNA"/>
</dbReference>
<evidence type="ECO:0000256" key="1">
    <source>
        <dbReference type="SAM" id="Phobius"/>
    </source>
</evidence>
<keyword evidence="1" id="KW-0472">Membrane</keyword>
<name>A0A6J6S6A7_9ZZZZ</name>
<keyword evidence="1" id="KW-1133">Transmembrane helix</keyword>
<evidence type="ECO:0000313" key="2">
    <source>
        <dbReference type="EMBL" id="CAB4730067.1"/>
    </source>
</evidence>
<protein>
    <submittedName>
        <fullName evidence="2">Unannotated protein</fullName>
    </submittedName>
</protein>
<proteinExistence type="predicted"/>
<reference evidence="2" key="1">
    <citation type="submission" date="2020-05" db="EMBL/GenBank/DDBJ databases">
        <authorList>
            <person name="Chiriac C."/>
            <person name="Salcher M."/>
            <person name="Ghai R."/>
            <person name="Kavagutti S V."/>
        </authorList>
    </citation>
    <scope>NUCLEOTIDE SEQUENCE</scope>
</reference>
<keyword evidence="1" id="KW-0812">Transmembrane</keyword>
<organism evidence="2">
    <name type="scientific">freshwater metagenome</name>
    <dbReference type="NCBI Taxonomy" id="449393"/>
    <lineage>
        <taxon>unclassified sequences</taxon>
        <taxon>metagenomes</taxon>
        <taxon>ecological metagenomes</taxon>
    </lineage>
</organism>
<accession>A0A6J6S6A7</accession>